<dbReference type="InterPro" id="IPR000551">
    <property type="entry name" value="MerR-type_HTH_dom"/>
</dbReference>
<dbReference type="Proteomes" id="UP001597427">
    <property type="component" value="Unassembled WGS sequence"/>
</dbReference>
<feature type="coiled-coil region" evidence="5">
    <location>
        <begin position="74"/>
        <end position="115"/>
    </location>
</feature>
<dbReference type="PANTHER" id="PTHR30204:SF69">
    <property type="entry name" value="MERR-FAMILY TRANSCRIPTIONAL REGULATOR"/>
    <property type="match status" value="1"/>
</dbReference>
<dbReference type="SMART" id="SM00422">
    <property type="entry name" value="HTH_MERR"/>
    <property type="match status" value="1"/>
</dbReference>
<dbReference type="SUPFAM" id="SSF46955">
    <property type="entry name" value="Putative DNA-binding domain"/>
    <property type="match status" value="1"/>
</dbReference>
<dbReference type="RefSeq" id="WP_379981608.1">
    <property type="nucleotide sequence ID" value="NZ_JBHUMO010000044.1"/>
</dbReference>
<name>A0ABW5TMK7_9ENTE</name>
<sequence>MYIGEFIKEVASTRETVRYYIEEQLLIPQKKEGKYDFTREDLADFMAVRELRALGLPIRLIKEINQNRKACGTKTQWQANLQIIEQELNRVQTEINTLTQQQNQLLDLQNQLRKKLS</sequence>
<dbReference type="Pfam" id="PF13411">
    <property type="entry name" value="MerR_1"/>
    <property type="match status" value="1"/>
</dbReference>
<dbReference type="PROSITE" id="PS50937">
    <property type="entry name" value="HTH_MERR_2"/>
    <property type="match status" value="1"/>
</dbReference>
<evidence type="ECO:0000256" key="2">
    <source>
        <dbReference type="ARBA" id="ARBA00023015"/>
    </source>
</evidence>
<dbReference type="PANTHER" id="PTHR30204">
    <property type="entry name" value="REDOX-CYCLING DRUG-SENSING TRANSCRIPTIONAL ACTIVATOR SOXR"/>
    <property type="match status" value="1"/>
</dbReference>
<evidence type="ECO:0000256" key="1">
    <source>
        <dbReference type="ARBA" id="ARBA00022491"/>
    </source>
</evidence>
<reference evidence="8" key="1">
    <citation type="journal article" date="2019" name="Int. J. Syst. Evol. Microbiol.">
        <title>The Global Catalogue of Microorganisms (GCM) 10K type strain sequencing project: providing services to taxonomists for standard genome sequencing and annotation.</title>
        <authorList>
            <consortium name="The Broad Institute Genomics Platform"/>
            <consortium name="The Broad Institute Genome Sequencing Center for Infectious Disease"/>
            <person name="Wu L."/>
            <person name="Ma J."/>
        </authorList>
    </citation>
    <scope>NUCLEOTIDE SEQUENCE [LARGE SCALE GENOMIC DNA]</scope>
    <source>
        <strain evidence="8">TISTR 932</strain>
    </source>
</reference>
<dbReference type="Gene3D" id="1.10.1660.10">
    <property type="match status" value="1"/>
</dbReference>
<proteinExistence type="predicted"/>
<evidence type="ECO:0000259" key="6">
    <source>
        <dbReference type="PROSITE" id="PS50937"/>
    </source>
</evidence>
<evidence type="ECO:0000313" key="7">
    <source>
        <dbReference type="EMBL" id="MFD2729351.1"/>
    </source>
</evidence>
<dbReference type="InterPro" id="IPR047057">
    <property type="entry name" value="MerR_fam"/>
</dbReference>
<evidence type="ECO:0000313" key="8">
    <source>
        <dbReference type="Proteomes" id="UP001597427"/>
    </source>
</evidence>
<comment type="caution">
    <text evidence="7">The sequence shown here is derived from an EMBL/GenBank/DDBJ whole genome shotgun (WGS) entry which is preliminary data.</text>
</comment>
<keyword evidence="2" id="KW-0805">Transcription regulation</keyword>
<dbReference type="InterPro" id="IPR009061">
    <property type="entry name" value="DNA-bd_dom_put_sf"/>
</dbReference>
<evidence type="ECO:0000256" key="5">
    <source>
        <dbReference type="SAM" id="Coils"/>
    </source>
</evidence>
<dbReference type="EMBL" id="JBHUMO010000044">
    <property type="protein sequence ID" value="MFD2729351.1"/>
    <property type="molecule type" value="Genomic_DNA"/>
</dbReference>
<keyword evidence="8" id="KW-1185">Reference proteome</keyword>
<keyword evidence="3" id="KW-0238">DNA-binding</keyword>
<protein>
    <submittedName>
        <fullName evidence="7">MerR family transcriptional regulator</fullName>
    </submittedName>
</protein>
<organism evidence="7 8">
    <name type="scientific">Enterococcus camelliae</name>
    <dbReference type="NCBI Taxonomy" id="453959"/>
    <lineage>
        <taxon>Bacteria</taxon>
        <taxon>Bacillati</taxon>
        <taxon>Bacillota</taxon>
        <taxon>Bacilli</taxon>
        <taxon>Lactobacillales</taxon>
        <taxon>Enterococcaceae</taxon>
        <taxon>Enterococcus</taxon>
    </lineage>
</organism>
<evidence type="ECO:0000256" key="3">
    <source>
        <dbReference type="ARBA" id="ARBA00023125"/>
    </source>
</evidence>
<gene>
    <name evidence="7" type="ORF">ACFSR0_07925</name>
</gene>
<keyword evidence="1" id="KW-0678">Repressor</keyword>
<keyword evidence="4" id="KW-0804">Transcription</keyword>
<feature type="domain" description="HTH merR-type" evidence="6">
    <location>
        <begin position="1"/>
        <end position="67"/>
    </location>
</feature>
<keyword evidence="5" id="KW-0175">Coiled coil</keyword>
<evidence type="ECO:0000256" key="4">
    <source>
        <dbReference type="ARBA" id="ARBA00023163"/>
    </source>
</evidence>
<dbReference type="CDD" id="cd00592">
    <property type="entry name" value="HTH_MerR-like"/>
    <property type="match status" value="1"/>
</dbReference>
<accession>A0ABW5TMK7</accession>